<organism evidence="2 4">
    <name type="scientific">Pseudomonas piscis</name>
    <dbReference type="NCBI Taxonomy" id="2614538"/>
    <lineage>
        <taxon>Bacteria</taxon>
        <taxon>Pseudomonadati</taxon>
        <taxon>Pseudomonadota</taxon>
        <taxon>Gammaproteobacteria</taxon>
        <taxon>Pseudomonadales</taxon>
        <taxon>Pseudomonadaceae</taxon>
        <taxon>Pseudomonas</taxon>
    </lineage>
</organism>
<evidence type="ECO:0000313" key="4">
    <source>
        <dbReference type="Proteomes" id="UP000486534"/>
    </source>
</evidence>
<evidence type="ECO:0000256" key="1">
    <source>
        <dbReference type="SAM" id="Phobius"/>
    </source>
</evidence>
<keyword evidence="1" id="KW-0812">Transmembrane</keyword>
<dbReference type="EMBL" id="WHUV01000002">
    <property type="protein sequence ID" value="MQA53917.1"/>
    <property type="molecule type" value="Genomic_DNA"/>
</dbReference>
<dbReference type="RefSeq" id="WP_053130527.1">
    <property type="nucleotide sequence ID" value="NZ_CP133164.1"/>
</dbReference>
<proteinExistence type="predicted"/>
<keyword evidence="1" id="KW-0472">Membrane</keyword>
<sequence length="214" mass="23689">MTDAQHPDSALPPMAEHPQAAQRQRVIAELQQVIERVPEQSEFTNTRRYQVFGPLLTLASLGALALGLHQGKTGLLLCGLFLTLLFAVVSWQHRNAGQQVFMRLTRRQLFAEPLSAPVNLTDVVDIQVKDELLQTLQQLTLRADAPLPSHRPVRQLFGNQAVALRDPQPQIRIHSAGLMRAGQKLSVDDISALLDAYCQAANAQQQLDELQGRG</sequence>
<accession>A0A7X1PLA5</accession>
<dbReference type="AlphaFoldDB" id="A0A7X1PLA5"/>
<name>A0A7X1PLA5_9PSED</name>
<dbReference type="Proteomes" id="UP001237292">
    <property type="component" value="Chromosome"/>
</dbReference>
<evidence type="ECO:0000313" key="2">
    <source>
        <dbReference type="EMBL" id="MQA53917.1"/>
    </source>
</evidence>
<feature type="transmembrane region" description="Helical" evidence="1">
    <location>
        <begin position="74"/>
        <end position="93"/>
    </location>
</feature>
<protein>
    <submittedName>
        <fullName evidence="2">Uncharacterized protein</fullName>
    </submittedName>
</protein>
<dbReference type="Proteomes" id="UP000486534">
    <property type="component" value="Unassembled WGS sequence"/>
</dbReference>
<keyword evidence="5" id="KW-1185">Reference proteome</keyword>
<gene>
    <name evidence="2" type="ORF">GDH07_11395</name>
    <name evidence="3" type="ORF">QL104_17340</name>
</gene>
<evidence type="ECO:0000313" key="3">
    <source>
        <dbReference type="EMBL" id="WMN15133.1"/>
    </source>
</evidence>
<feature type="transmembrane region" description="Helical" evidence="1">
    <location>
        <begin position="51"/>
        <end position="68"/>
    </location>
</feature>
<reference evidence="3 5" key="2">
    <citation type="journal article" date="2023" name="Access Microbiol">
        <title>The genome of a steinernematid-associated Pseudomonas piscis bacterium encodes the biosynthesis of insect toxins.</title>
        <authorList>
            <person name="Awori R.M."/>
            <person name="Hendre P."/>
            <person name="Amugune N.O."/>
        </authorList>
    </citation>
    <scope>NUCLEOTIDE SEQUENCE [LARGE SCALE GENOMIC DNA]</scope>
    <source>
        <strain evidence="3 5">75</strain>
    </source>
</reference>
<dbReference type="EMBL" id="CP133164">
    <property type="protein sequence ID" value="WMN15133.1"/>
    <property type="molecule type" value="Genomic_DNA"/>
</dbReference>
<evidence type="ECO:0000313" key="5">
    <source>
        <dbReference type="Proteomes" id="UP001237292"/>
    </source>
</evidence>
<keyword evidence="1" id="KW-1133">Transmembrane helix</keyword>
<reference evidence="2 4" key="1">
    <citation type="submission" date="2019-10" db="EMBL/GenBank/DDBJ databases">
        <title>Pseudomonas dajingensis sp. nov., isolated from the profound head ulcers of farmed Murray cod (Maccullochella peelii peelii).</title>
        <authorList>
            <person name="Liu Y."/>
        </authorList>
    </citation>
    <scope>NUCLEOTIDE SEQUENCE [LARGE SCALE GENOMIC DNA]</scope>
    <source>
        <strain evidence="2 4">MC042</strain>
    </source>
</reference>